<accession>A0A0F9H6C5</accession>
<gene>
    <name evidence="1" type="ORF">LCGC14_2037300</name>
</gene>
<evidence type="ECO:0000313" key="1">
    <source>
        <dbReference type="EMBL" id="KKL77195.1"/>
    </source>
</evidence>
<reference evidence="1" key="1">
    <citation type="journal article" date="2015" name="Nature">
        <title>Complex archaea that bridge the gap between prokaryotes and eukaryotes.</title>
        <authorList>
            <person name="Spang A."/>
            <person name="Saw J.H."/>
            <person name="Jorgensen S.L."/>
            <person name="Zaremba-Niedzwiedzka K."/>
            <person name="Martijn J."/>
            <person name="Lind A.E."/>
            <person name="van Eijk R."/>
            <person name="Schleper C."/>
            <person name="Guy L."/>
            <person name="Ettema T.J."/>
        </authorList>
    </citation>
    <scope>NUCLEOTIDE SEQUENCE</scope>
</reference>
<dbReference type="AlphaFoldDB" id="A0A0F9H6C5"/>
<proteinExistence type="predicted"/>
<dbReference type="PANTHER" id="PTHR38588:SF1">
    <property type="entry name" value="BLL0334 PROTEIN"/>
    <property type="match status" value="1"/>
</dbReference>
<dbReference type="Gene3D" id="3.30.530.20">
    <property type="match status" value="1"/>
</dbReference>
<dbReference type="InterPro" id="IPR010419">
    <property type="entry name" value="CO_DH_gsu"/>
</dbReference>
<dbReference type="InterPro" id="IPR023393">
    <property type="entry name" value="START-like_dom_sf"/>
</dbReference>
<evidence type="ECO:0008006" key="2">
    <source>
        <dbReference type="Google" id="ProtNLM"/>
    </source>
</evidence>
<organism evidence="1">
    <name type="scientific">marine sediment metagenome</name>
    <dbReference type="NCBI Taxonomy" id="412755"/>
    <lineage>
        <taxon>unclassified sequences</taxon>
        <taxon>metagenomes</taxon>
        <taxon>ecological metagenomes</taxon>
    </lineage>
</organism>
<comment type="caution">
    <text evidence="1">The sequence shown here is derived from an EMBL/GenBank/DDBJ whole genome shotgun (WGS) entry which is preliminary data.</text>
</comment>
<protein>
    <recommendedName>
        <fullName evidence="2">Carbon monoxide dehydrogenase subunit G</fullName>
    </recommendedName>
</protein>
<dbReference type="PANTHER" id="PTHR38588">
    <property type="entry name" value="BLL0334 PROTEIN"/>
    <property type="match status" value="1"/>
</dbReference>
<dbReference type="Pfam" id="PF06240">
    <property type="entry name" value="COXG"/>
    <property type="match status" value="1"/>
</dbReference>
<dbReference type="SUPFAM" id="SSF55961">
    <property type="entry name" value="Bet v1-like"/>
    <property type="match status" value="1"/>
</dbReference>
<dbReference type="EMBL" id="LAZR01023823">
    <property type="protein sequence ID" value="KKL77195.1"/>
    <property type="molecule type" value="Genomic_DNA"/>
</dbReference>
<name>A0A0F9H6C5_9ZZZZ</name>
<sequence>MKLEGTYKFKASQEKVWEVLTNPRHLEKAIPGCEKLEEIEPGKYDVTLKIGIAAVKGAYKGMAEVADPQPPQKYRLIVEGSGSPGFVKGEALIELSHQNQSTIVSCQAEGQVGGLIAGVGQRMISGIAKMMLGQFFKQIGKELKAL</sequence>
<dbReference type="CDD" id="cd05018">
    <property type="entry name" value="CoxG"/>
    <property type="match status" value="1"/>
</dbReference>